<name>A0AB37U8A2_9CYAN</name>
<dbReference type="EMBL" id="RSCK01000211">
    <property type="protein sequence ID" value="RUS94221.1"/>
    <property type="molecule type" value="Genomic_DNA"/>
</dbReference>
<accession>A0AB37U8A2</accession>
<dbReference type="Gene3D" id="2.60.20.10">
    <property type="entry name" value="Crystallins"/>
    <property type="match status" value="1"/>
</dbReference>
<evidence type="ECO:0000313" key="4">
    <source>
        <dbReference type="EMBL" id="RUS94221.1"/>
    </source>
</evidence>
<organism evidence="4 5">
    <name type="scientific">Chroococcidiopsis cubana SAG 39.79</name>
    <dbReference type="NCBI Taxonomy" id="388085"/>
    <lineage>
        <taxon>Bacteria</taxon>
        <taxon>Bacillati</taxon>
        <taxon>Cyanobacteriota</taxon>
        <taxon>Cyanophyceae</taxon>
        <taxon>Chroococcidiopsidales</taxon>
        <taxon>Chroococcidiopsidaceae</taxon>
        <taxon>Chroococcidiopsis</taxon>
    </lineage>
</organism>
<keyword evidence="2" id="KW-0677">Repeat</keyword>
<dbReference type="InterPro" id="IPR001064">
    <property type="entry name" value="Beta/gamma_crystallin"/>
</dbReference>
<comment type="similarity">
    <text evidence="1">Belongs to the beta/gamma-crystallin family.</text>
</comment>
<evidence type="ECO:0000256" key="1">
    <source>
        <dbReference type="ARBA" id="ARBA00009646"/>
    </source>
</evidence>
<comment type="caution">
    <text evidence="4">The sequence shown here is derived from an EMBL/GenBank/DDBJ whole genome shotgun (WGS) entry which is preliminary data.</text>
</comment>
<dbReference type="Proteomes" id="UP000282574">
    <property type="component" value="Unassembled WGS sequence"/>
</dbReference>
<evidence type="ECO:0000259" key="3">
    <source>
        <dbReference type="SMART" id="SM00247"/>
    </source>
</evidence>
<protein>
    <recommendedName>
        <fullName evidence="3">Beta/gamma crystallin 'Greek key' domain-containing protein</fullName>
    </recommendedName>
</protein>
<dbReference type="InterPro" id="IPR011024">
    <property type="entry name" value="G_crystallin-like"/>
</dbReference>
<feature type="domain" description="Beta/gamma crystallin 'Greek key'" evidence="3">
    <location>
        <begin position="3"/>
        <end position="83"/>
    </location>
</feature>
<dbReference type="RefSeq" id="WP_127025366.1">
    <property type="nucleotide sequence ID" value="NZ_JAVKZF010000001.1"/>
</dbReference>
<evidence type="ECO:0000313" key="5">
    <source>
        <dbReference type="Proteomes" id="UP000282574"/>
    </source>
</evidence>
<evidence type="ECO:0000256" key="2">
    <source>
        <dbReference type="ARBA" id="ARBA00022737"/>
    </source>
</evidence>
<proteinExistence type="inferred from homology"/>
<keyword evidence="5" id="KW-1185">Reference proteome</keyword>
<dbReference type="SMART" id="SM00247">
    <property type="entry name" value="XTALbg"/>
    <property type="match status" value="1"/>
</dbReference>
<dbReference type="SUPFAM" id="SSF49695">
    <property type="entry name" value="gamma-Crystallin-like"/>
    <property type="match status" value="1"/>
</dbReference>
<dbReference type="Pfam" id="PF00030">
    <property type="entry name" value="Crystall"/>
    <property type="match status" value="1"/>
</dbReference>
<dbReference type="AlphaFoldDB" id="A0AB37U8A2"/>
<gene>
    <name evidence="4" type="ORF">DSM107010_72070</name>
</gene>
<reference evidence="4 5" key="1">
    <citation type="journal article" date="2019" name="Genome Biol. Evol.">
        <title>Day and night: Metabolic profiles and evolutionary relationships of six axenic non-marine cyanobacteria.</title>
        <authorList>
            <person name="Will S.E."/>
            <person name="Henke P."/>
            <person name="Boedeker C."/>
            <person name="Huang S."/>
            <person name="Brinkmann H."/>
            <person name="Rohde M."/>
            <person name="Jarek M."/>
            <person name="Friedl T."/>
            <person name="Seufert S."/>
            <person name="Schumacher M."/>
            <person name="Overmann J."/>
            <person name="Neumann-Schaal M."/>
            <person name="Petersen J."/>
        </authorList>
    </citation>
    <scope>NUCLEOTIDE SEQUENCE [LARGE SCALE GENOMIC DNA]</scope>
    <source>
        <strain evidence="4 5">SAG 39.79</strain>
    </source>
</reference>
<sequence length="84" mass="9438">MAAVELYNDSNFRRKLVETNSDTPNVGNDVNDRVTSIVINQGTWRFFTDSQYRGVSADLGPGRYPNIGLGTIPNDSITSFRRIR</sequence>